<name>A0ACB9A3G1_9ASTR</name>
<comment type="caution">
    <text evidence="1">The sequence shown here is derived from an EMBL/GenBank/DDBJ whole genome shotgun (WGS) entry which is preliminary data.</text>
</comment>
<evidence type="ECO:0000313" key="1">
    <source>
        <dbReference type="EMBL" id="KAI3704494.1"/>
    </source>
</evidence>
<dbReference type="Proteomes" id="UP001056120">
    <property type="component" value="Linkage Group LG25"/>
</dbReference>
<sequence>MLLSELFVNEDRVKAGDCLSGRQLWWVWPAGVVLPEKVVVVVGGRRSERGREREFQLCRVLSLIDQSMSHLERRCDVSYGETVMGELPVRDETVFMLNWKVFDNG</sequence>
<reference evidence="1 2" key="2">
    <citation type="journal article" date="2022" name="Mol. Ecol. Resour.">
        <title>The genomes of chicory, endive, great burdock and yacon provide insights into Asteraceae paleo-polyploidization history and plant inulin production.</title>
        <authorList>
            <person name="Fan W."/>
            <person name="Wang S."/>
            <person name="Wang H."/>
            <person name="Wang A."/>
            <person name="Jiang F."/>
            <person name="Liu H."/>
            <person name="Zhao H."/>
            <person name="Xu D."/>
            <person name="Zhang Y."/>
        </authorList>
    </citation>
    <scope>NUCLEOTIDE SEQUENCE [LARGE SCALE GENOMIC DNA]</scope>
    <source>
        <strain evidence="2">cv. Yunnan</strain>
        <tissue evidence="1">Leaves</tissue>
    </source>
</reference>
<accession>A0ACB9A3G1</accession>
<evidence type="ECO:0000313" key="2">
    <source>
        <dbReference type="Proteomes" id="UP001056120"/>
    </source>
</evidence>
<dbReference type="EMBL" id="CM042042">
    <property type="protein sequence ID" value="KAI3704494.1"/>
    <property type="molecule type" value="Genomic_DNA"/>
</dbReference>
<protein>
    <submittedName>
        <fullName evidence="1">Uncharacterized protein</fullName>
    </submittedName>
</protein>
<reference evidence="2" key="1">
    <citation type="journal article" date="2022" name="Mol. Ecol. Resour.">
        <title>The genomes of chicory, endive, great burdock and yacon provide insights into Asteraceae palaeo-polyploidization history and plant inulin production.</title>
        <authorList>
            <person name="Fan W."/>
            <person name="Wang S."/>
            <person name="Wang H."/>
            <person name="Wang A."/>
            <person name="Jiang F."/>
            <person name="Liu H."/>
            <person name="Zhao H."/>
            <person name="Xu D."/>
            <person name="Zhang Y."/>
        </authorList>
    </citation>
    <scope>NUCLEOTIDE SEQUENCE [LARGE SCALE GENOMIC DNA]</scope>
    <source>
        <strain evidence="2">cv. Yunnan</strain>
    </source>
</reference>
<organism evidence="1 2">
    <name type="scientific">Smallanthus sonchifolius</name>
    <dbReference type="NCBI Taxonomy" id="185202"/>
    <lineage>
        <taxon>Eukaryota</taxon>
        <taxon>Viridiplantae</taxon>
        <taxon>Streptophyta</taxon>
        <taxon>Embryophyta</taxon>
        <taxon>Tracheophyta</taxon>
        <taxon>Spermatophyta</taxon>
        <taxon>Magnoliopsida</taxon>
        <taxon>eudicotyledons</taxon>
        <taxon>Gunneridae</taxon>
        <taxon>Pentapetalae</taxon>
        <taxon>asterids</taxon>
        <taxon>campanulids</taxon>
        <taxon>Asterales</taxon>
        <taxon>Asteraceae</taxon>
        <taxon>Asteroideae</taxon>
        <taxon>Heliantheae alliance</taxon>
        <taxon>Millerieae</taxon>
        <taxon>Smallanthus</taxon>
    </lineage>
</organism>
<keyword evidence="2" id="KW-1185">Reference proteome</keyword>
<proteinExistence type="predicted"/>
<gene>
    <name evidence="1" type="ORF">L1987_74715</name>
</gene>